<organism evidence="4 5">
    <name type="scientific">Abditibacterium utsteinense</name>
    <dbReference type="NCBI Taxonomy" id="1960156"/>
    <lineage>
        <taxon>Bacteria</taxon>
        <taxon>Pseudomonadati</taxon>
        <taxon>Abditibacteriota</taxon>
        <taxon>Abditibacteriia</taxon>
        <taxon>Abditibacteriales</taxon>
        <taxon>Abditibacteriaceae</taxon>
        <taxon>Abditibacterium</taxon>
    </lineage>
</organism>
<dbReference type="EMBL" id="NIGF01000008">
    <property type="protein sequence ID" value="PQV63891.1"/>
    <property type="molecule type" value="Genomic_DNA"/>
</dbReference>
<dbReference type="InParanoid" id="A0A2S8SSW4"/>
<keyword evidence="1" id="KW-0472">Membrane</keyword>
<dbReference type="OrthoDB" id="5428060at2"/>
<feature type="transmembrane region" description="Helical" evidence="1">
    <location>
        <begin position="641"/>
        <end position="660"/>
    </location>
</feature>
<evidence type="ECO:0000259" key="2">
    <source>
        <dbReference type="Pfam" id="PF20580"/>
    </source>
</evidence>
<evidence type="ECO:0000256" key="1">
    <source>
        <dbReference type="SAM" id="Phobius"/>
    </source>
</evidence>
<keyword evidence="1" id="KW-0812">Transmembrane</keyword>
<feature type="transmembrane region" description="Helical" evidence="1">
    <location>
        <begin position="343"/>
        <end position="366"/>
    </location>
</feature>
<dbReference type="RefSeq" id="WP_105483732.1">
    <property type="nucleotide sequence ID" value="NZ_NIGF01000008.1"/>
</dbReference>
<feature type="transmembrane region" description="Helical" evidence="1">
    <location>
        <begin position="94"/>
        <end position="111"/>
    </location>
</feature>
<accession>A0A2S8SSW4</accession>
<name>A0A2S8SSW4_9BACT</name>
<feature type="transmembrane region" description="Helical" evidence="1">
    <location>
        <begin position="373"/>
        <end position="391"/>
    </location>
</feature>
<feature type="transmembrane region" description="Helical" evidence="1">
    <location>
        <begin position="61"/>
        <end position="82"/>
    </location>
</feature>
<sequence length="746" mass="81639">MAASFSPTTSNSTSDSPLESALPATPISARAALLSVALAFFFGTVIPIVDMKMRATFLGATHLPPGAIASLLVLLLIVNPLLHAISKAPAKQATLLLATLATAFLAGFLRFRGLESANVAFVFTLLCAVAAIGILVLLLGRKPLSRNETLVVYISCLFSCLTPGHGAENVFVVNLIGPFYYATRENKWLEFLVPYIKPWMTPALSASGGKYDDSAKDMISGWFLGTQNGQIPWAAWLVPLLVWTFFIFVLYVMMACLCVILRKQWTEREALSFPLLRLPMELTEGIDQPENGIIPGFFRNNLMWVGFGIAVFIQMLRGLHVYFPDVPDFPLSIDTAQLFTEAPWNQIGGAPTVLYPLFIGIAYLLTAEISFSLWFFFWFVKFQLIAAYYAGFPPSTLPNAIGSVGGGFETFTHYQQIGCYLAYVAIMFYTGREHFKHIGLRAFGRRRAGVEERDEALSYPAAFWGFFGSFALIIGWSIAAGIAPLLALVLWTLYLVIIIALTRLISEAGVLFVQQGWVPLGVLGQITGAGPNHWLLSQSSLPPAAMMQGALMTDLRGFIMPSFMQGFKLAFDRKIALKPLLMLVLLCSLVSMVIGVVMNVKLGYSQGGLTLDPWYGGSGGASVQPATASVSLVKGVTDASYSNLIWVGVGTAMTYGMMLARSRFAWFPLHPIGFLVSQSYPITQIWFSVFIGWGCKILVTRFGGTDTYRKTTPLFLGLALGDVAMMLFWLVIDGWQGQIGHKLMPG</sequence>
<feature type="transmembrane region" description="Helical" evidence="1">
    <location>
        <begin position="485"/>
        <end position="505"/>
    </location>
</feature>
<feature type="domain" description="DUF6785" evidence="3">
    <location>
        <begin position="118"/>
        <end position="607"/>
    </location>
</feature>
<feature type="transmembrane region" description="Helical" evidence="1">
    <location>
        <begin position="580"/>
        <end position="600"/>
    </location>
</feature>
<feature type="transmembrane region" description="Helical" evidence="1">
    <location>
        <begin position="117"/>
        <end position="138"/>
    </location>
</feature>
<feature type="transmembrane region" description="Helical" evidence="1">
    <location>
        <begin position="302"/>
        <end position="323"/>
    </location>
</feature>
<feature type="transmembrane region" description="Helical" evidence="1">
    <location>
        <begin position="714"/>
        <end position="732"/>
    </location>
</feature>
<evidence type="ECO:0000313" key="5">
    <source>
        <dbReference type="Proteomes" id="UP000237684"/>
    </source>
</evidence>
<feature type="domain" description="DUF6784" evidence="2">
    <location>
        <begin position="645"/>
        <end position="744"/>
    </location>
</feature>
<feature type="transmembrane region" description="Helical" evidence="1">
    <location>
        <begin position="411"/>
        <end position="431"/>
    </location>
</feature>
<feature type="transmembrane region" description="Helical" evidence="1">
    <location>
        <begin position="672"/>
        <end position="694"/>
    </location>
</feature>
<dbReference type="InterPro" id="IPR046711">
    <property type="entry name" value="DUF6784"/>
</dbReference>
<feature type="transmembrane region" description="Helical" evidence="1">
    <location>
        <begin position="31"/>
        <end position="49"/>
    </location>
</feature>
<feature type="transmembrane region" description="Helical" evidence="1">
    <location>
        <begin position="456"/>
        <end position="479"/>
    </location>
</feature>
<dbReference type="InterPro" id="IPR046712">
    <property type="entry name" value="DUF6785"/>
</dbReference>
<dbReference type="AlphaFoldDB" id="A0A2S8SSW4"/>
<evidence type="ECO:0008006" key="6">
    <source>
        <dbReference type="Google" id="ProtNLM"/>
    </source>
</evidence>
<gene>
    <name evidence="4" type="ORF">B1R32_10898</name>
</gene>
<dbReference type="Proteomes" id="UP000237684">
    <property type="component" value="Unassembled WGS sequence"/>
</dbReference>
<evidence type="ECO:0000313" key="4">
    <source>
        <dbReference type="EMBL" id="PQV63891.1"/>
    </source>
</evidence>
<keyword evidence="5" id="KW-1185">Reference proteome</keyword>
<feature type="transmembrane region" description="Helical" evidence="1">
    <location>
        <begin position="233"/>
        <end position="261"/>
    </location>
</feature>
<dbReference type="Pfam" id="PF20581">
    <property type="entry name" value="DUF6785"/>
    <property type="match status" value="2"/>
</dbReference>
<reference evidence="4 5" key="1">
    <citation type="journal article" date="2018" name="Syst. Appl. Microbiol.">
        <title>Abditibacterium utsteinense sp. nov., the first cultivated member of candidate phylum FBP, isolated from ice-free Antarctic soil samples.</title>
        <authorList>
            <person name="Tahon G."/>
            <person name="Tytgat B."/>
            <person name="Lebbe L."/>
            <person name="Carlier A."/>
            <person name="Willems A."/>
        </authorList>
    </citation>
    <scope>NUCLEOTIDE SEQUENCE [LARGE SCALE GENOMIC DNA]</scope>
    <source>
        <strain evidence="4 5">LMG 29911</strain>
    </source>
</reference>
<comment type="caution">
    <text evidence="4">The sequence shown here is derived from an EMBL/GenBank/DDBJ whole genome shotgun (WGS) entry which is preliminary data.</text>
</comment>
<keyword evidence="1" id="KW-1133">Transmembrane helix</keyword>
<protein>
    <recommendedName>
        <fullName evidence="6">Peptide transporter</fullName>
    </recommendedName>
</protein>
<dbReference type="Pfam" id="PF20580">
    <property type="entry name" value="DUF6784"/>
    <property type="match status" value="1"/>
</dbReference>
<evidence type="ECO:0000259" key="3">
    <source>
        <dbReference type="Pfam" id="PF20581"/>
    </source>
</evidence>
<proteinExistence type="predicted"/>
<feature type="domain" description="DUF6785" evidence="3">
    <location>
        <begin position="29"/>
        <end position="100"/>
    </location>
</feature>